<dbReference type="OrthoDB" id="9971371at2759"/>
<evidence type="ECO:0000313" key="1">
    <source>
        <dbReference type="EMBL" id="KAF8565371.1"/>
    </source>
</evidence>
<dbReference type="Pfam" id="PF15667">
    <property type="entry name" value="CMIP6"/>
    <property type="match status" value="1"/>
</dbReference>
<protein>
    <submittedName>
        <fullName evidence="1">Uncharacterized protein</fullName>
    </submittedName>
</protein>
<dbReference type="Proteomes" id="UP000699462">
    <property type="component" value="Unassembled WGS sequence"/>
</dbReference>
<dbReference type="AlphaFoldDB" id="A0A8T0DF09"/>
<dbReference type="InterPro" id="IPR031365">
    <property type="entry name" value="CMIP6"/>
</dbReference>
<evidence type="ECO:0000313" key="2">
    <source>
        <dbReference type="Proteomes" id="UP000699462"/>
    </source>
</evidence>
<name>A0A8T0DF09_9TREM</name>
<reference evidence="1 2" key="1">
    <citation type="submission" date="2019-07" db="EMBL/GenBank/DDBJ databases">
        <title>Annotation for the trematode Paragonimus westermani.</title>
        <authorList>
            <person name="Choi Y.-J."/>
        </authorList>
    </citation>
    <scope>NUCLEOTIDE SEQUENCE [LARGE SCALE GENOMIC DNA]</scope>
    <source>
        <strain evidence="1">180907_Pwestermani</strain>
    </source>
</reference>
<sequence length="245" mass="27359">MPHTGAANNRPNTYRVLFDEAYFWPAPKLPLNPKLAGDENQLPTTDGEKCRGKQSKLLYGNAATLNVPVPMVFTRDASGDLLDESQWFSFQPVQENLVKPKTTSTGSGGTSVRSTFQNDFRRWPTEKCLQAFAHVKKKSPAEGIVPRQGAFTWTRARPELEKQVIEKITNMDGRAKLTSANEVPGGSSMQGWCDGLDTLPEKVAYHRQYAPCKWPWKGRLGHRDSVAKLLQPDLKSTATQPIFTK</sequence>
<gene>
    <name evidence="1" type="ORF">P879_10407</name>
</gene>
<accession>A0A8T0DF09</accession>
<comment type="caution">
    <text evidence="1">The sequence shown here is derived from an EMBL/GenBank/DDBJ whole genome shotgun (WGS) entry which is preliminary data.</text>
</comment>
<dbReference type="EMBL" id="JTDF01006876">
    <property type="protein sequence ID" value="KAF8565371.1"/>
    <property type="molecule type" value="Genomic_DNA"/>
</dbReference>
<organism evidence="1 2">
    <name type="scientific">Paragonimus westermani</name>
    <dbReference type="NCBI Taxonomy" id="34504"/>
    <lineage>
        <taxon>Eukaryota</taxon>
        <taxon>Metazoa</taxon>
        <taxon>Spiralia</taxon>
        <taxon>Lophotrochozoa</taxon>
        <taxon>Platyhelminthes</taxon>
        <taxon>Trematoda</taxon>
        <taxon>Digenea</taxon>
        <taxon>Plagiorchiida</taxon>
        <taxon>Troglotremata</taxon>
        <taxon>Troglotrematidae</taxon>
        <taxon>Paragonimus</taxon>
    </lineage>
</organism>
<keyword evidence="2" id="KW-1185">Reference proteome</keyword>
<proteinExistence type="predicted"/>